<evidence type="ECO:0000313" key="3">
    <source>
        <dbReference type="WBParaSite" id="GPUH_0001682101-mRNA-1"/>
    </source>
</evidence>
<reference evidence="1 2" key="2">
    <citation type="submission" date="2018-11" db="EMBL/GenBank/DDBJ databases">
        <authorList>
            <consortium name="Pathogen Informatics"/>
        </authorList>
    </citation>
    <scope>NUCLEOTIDE SEQUENCE [LARGE SCALE GENOMIC DNA]</scope>
</reference>
<evidence type="ECO:0000313" key="1">
    <source>
        <dbReference type="EMBL" id="VDN28574.1"/>
    </source>
</evidence>
<name>A0A183E758_9BILA</name>
<keyword evidence="2" id="KW-1185">Reference proteome</keyword>
<dbReference type="Proteomes" id="UP000271098">
    <property type="component" value="Unassembled WGS sequence"/>
</dbReference>
<accession>A0A183E758</accession>
<protein>
    <submittedName>
        <fullName evidence="3">CUE domain-containing protein</fullName>
    </submittedName>
</protein>
<dbReference type="WBParaSite" id="GPUH_0001682101-mRNA-1">
    <property type="protein sequence ID" value="GPUH_0001682101-mRNA-1"/>
    <property type="gene ID" value="GPUH_0001682101"/>
</dbReference>
<evidence type="ECO:0000313" key="2">
    <source>
        <dbReference type="Proteomes" id="UP000271098"/>
    </source>
</evidence>
<gene>
    <name evidence="1" type="ORF">GPUH_LOCUS16800</name>
</gene>
<dbReference type="EMBL" id="UYRT01084252">
    <property type="protein sequence ID" value="VDN28574.1"/>
    <property type="molecule type" value="Genomic_DNA"/>
</dbReference>
<proteinExistence type="predicted"/>
<dbReference type="AlphaFoldDB" id="A0A183E758"/>
<reference evidence="3" key="1">
    <citation type="submission" date="2016-06" db="UniProtKB">
        <authorList>
            <consortium name="WormBaseParasite"/>
        </authorList>
    </citation>
    <scope>IDENTIFICATION</scope>
</reference>
<organism evidence="3">
    <name type="scientific">Gongylonema pulchrum</name>
    <dbReference type="NCBI Taxonomy" id="637853"/>
    <lineage>
        <taxon>Eukaryota</taxon>
        <taxon>Metazoa</taxon>
        <taxon>Ecdysozoa</taxon>
        <taxon>Nematoda</taxon>
        <taxon>Chromadorea</taxon>
        <taxon>Rhabditida</taxon>
        <taxon>Spirurina</taxon>
        <taxon>Spiruromorpha</taxon>
        <taxon>Spiruroidea</taxon>
        <taxon>Gongylonematidae</taxon>
        <taxon>Gongylonema</taxon>
    </lineage>
</organism>
<sequence>MPGASRTTPPVAVDGAAADILDRFVEQEDLAELIESIERNLPYELFDDCSTNADEILNADPACSVEPASPETQLNAPPEVALHYLNIIFSSWLPLFLKWSQR</sequence>